<dbReference type="Proteomes" id="UP001244011">
    <property type="component" value="Unassembled WGS sequence"/>
</dbReference>
<organism evidence="2 3">
    <name type="scientific">Phialemonium atrogriseum</name>
    <dbReference type="NCBI Taxonomy" id="1093897"/>
    <lineage>
        <taxon>Eukaryota</taxon>
        <taxon>Fungi</taxon>
        <taxon>Dikarya</taxon>
        <taxon>Ascomycota</taxon>
        <taxon>Pezizomycotina</taxon>
        <taxon>Sordariomycetes</taxon>
        <taxon>Sordariomycetidae</taxon>
        <taxon>Cephalothecales</taxon>
        <taxon>Cephalothecaceae</taxon>
        <taxon>Phialemonium</taxon>
    </lineage>
</organism>
<dbReference type="EMBL" id="MU839023">
    <property type="protein sequence ID" value="KAK1763922.1"/>
    <property type="molecule type" value="Genomic_DNA"/>
</dbReference>
<accession>A0AAJ0BTX6</accession>
<proteinExistence type="predicted"/>
<dbReference type="RefSeq" id="XP_060280135.1">
    <property type="nucleotide sequence ID" value="XM_060426227.1"/>
</dbReference>
<dbReference type="GeneID" id="85309414"/>
<gene>
    <name evidence="2" type="ORF">QBC33DRAFT_518103</name>
</gene>
<dbReference type="AlphaFoldDB" id="A0AAJ0BTX6"/>
<evidence type="ECO:0000313" key="2">
    <source>
        <dbReference type="EMBL" id="KAK1763922.1"/>
    </source>
</evidence>
<comment type="caution">
    <text evidence="2">The sequence shown here is derived from an EMBL/GenBank/DDBJ whole genome shotgun (WGS) entry which is preliminary data.</text>
</comment>
<evidence type="ECO:0000313" key="3">
    <source>
        <dbReference type="Proteomes" id="UP001244011"/>
    </source>
</evidence>
<keyword evidence="3" id="KW-1185">Reference proteome</keyword>
<evidence type="ECO:0000256" key="1">
    <source>
        <dbReference type="SAM" id="MobiDB-lite"/>
    </source>
</evidence>
<feature type="compositionally biased region" description="Polar residues" evidence="1">
    <location>
        <begin position="44"/>
        <end position="54"/>
    </location>
</feature>
<feature type="region of interest" description="Disordered" evidence="1">
    <location>
        <begin position="43"/>
        <end position="71"/>
    </location>
</feature>
<name>A0AAJ0BTX6_9PEZI</name>
<sequence>MPVLIDCNGASSSEPERALPATSLSLHDLLRLYCRERLFVPHQPSHSPSQQLVSDPSLPPSGESSRDTEQDEPWTAVAAYYLTGIANWNRKYGRRNAIPALLDFEPLKYDHSRRYLYFGFGSQRIEIPCVVFGSCLRSPLEGTKLQPNAAASAEARFPFVVWLDHGHHISKQRKRRFKNPKRWNPPVALLHRIRLSRITPTDYSRDPYIAAVLIALAQTQRQWISQHGDGHADIARGVFTARLLLSDKQDKETVHLYTADISASFLDKLAQPSETPAAAAPTSLDMVWEAVRLAPAPSLRDRVFALLFLEGEKGQRLGDEKRGGVDVAGRDVLVEG</sequence>
<protein>
    <submittedName>
        <fullName evidence="2">Uncharacterized protein</fullName>
    </submittedName>
</protein>
<reference evidence="2" key="1">
    <citation type="submission" date="2023-06" db="EMBL/GenBank/DDBJ databases">
        <title>Genome-scale phylogeny and comparative genomics of the fungal order Sordariales.</title>
        <authorList>
            <consortium name="Lawrence Berkeley National Laboratory"/>
            <person name="Hensen N."/>
            <person name="Bonometti L."/>
            <person name="Westerberg I."/>
            <person name="Brannstrom I.O."/>
            <person name="Guillou S."/>
            <person name="Cros-Aarteil S."/>
            <person name="Calhoun S."/>
            <person name="Haridas S."/>
            <person name="Kuo A."/>
            <person name="Mondo S."/>
            <person name="Pangilinan J."/>
            <person name="Riley R."/>
            <person name="Labutti K."/>
            <person name="Andreopoulos B."/>
            <person name="Lipzen A."/>
            <person name="Chen C."/>
            <person name="Yanf M."/>
            <person name="Daum C."/>
            <person name="Ng V."/>
            <person name="Clum A."/>
            <person name="Steindorff A."/>
            <person name="Ohm R."/>
            <person name="Martin F."/>
            <person name="Silar P."/>
            <person name="Natvig D."/>
            <person name="Lalanne C."/>
            <person name="Gautier V."/>
            <person name="Ament-Velasquez S.L."/>
            <person name="Kruys A."/>
            <person name="Hutchinson M.I."/>
            <person name="Powell A.J."/>
            <person name="Barry K."/>
            <person name="Miller A.N."/>
            <person name="Grigoriev I.V."/>
            <person name="Debuchy R."/>
            <person name="Gladieux P."/>
            <person name="Thoren M.H."/>
            <person name="Johannesson H."/>
        </authorList>
    </citation>
    <scope>NUCLEOTIDE SEQUENCE</scope>
    <source>
        <strain evidence="2">8032-3</strain>
    </source>
</reference>